<dbReference type="InterPro" id="IPR000160">
    <property type="entry name" value="GGDEF_dom"/>
</dbReference>
<dbReference type="Gene3D" id="3.30.70.270">
    <property type="match status" value="1"/>
</dbReference>
<evidence type="ECO:0000256" key="1">
    <source>
        <dbReference type="ARBA" id="ARBA00012528"/>
    </source>
</evidence>
<dbReference type="Pfam" id="PF00990">
    <property type="entry name" value="GGDEF"/>
    <property type="match status" value="1"/>
</dbReference>
<dbReference type="PANTHER" id="PTHR45138">
    <property type="entry name" value="REGULATORY COMPONENTS OF SENSORY TRANSDUCTION SYSTEM"/>
    <property type="match status" value="1"/>
</dbReference>
<dbReference type="NCBIfam" id="TIGR00254">
    <property type="entry name" value="GGDEF"/>
    <property type="match status" value="1"/>
</dbReference>
<evidence type="ECO:0000259" key="3">
    <source>
        <dbReference type="PROSITE" id="PS50887"/>
    </source>
</evidence>
<dbReference type="SUPFAM" id="SSF55073">
    <property type="entry name" value="Nucleotide cyclase"/>
    <property type="match status" value="1"/>
</dbReference>
<dbReference type="PROSITE" id="PS50887">
    <property type="entry name" value="GGDEF"/>
    <property type="match status" value="1"/>
</dbReference>
<dbReference type="InterPro" id="IPR043128">
    <property type="entry name" value="Rev_trsase/Diguanyl_cyclase"/>
</dbReference>
<proteinExistence type="predicted"/>
<comment type="catalytic activity">
    <reaction evidence="2">
        <text>2 GTP = 3',3'-c-di-GMP + 2 diphosphate</text>
        <dbReference type="Rhea" id="RHEA:24898"/>
        <dbReference type="ChEBI" id="CHEBI:33019"/>
        <dbReference type="ChEBI" id="CHEBI:37565"/>
        <dbReference type="ChEBI" id="CHEBI:58805"/>
        <dbReference type="EC" id="2.7.7.65"/>
    </reaction>
</comment>
<gene>
    <name evidence="4" type="ORF">IE877_11580</name>
</gene>
<accession>A0ABR9D0J3</accession>
<dbReference type="PANTHER" id="PTHR45138:SF9">
    <property type="entry name" value="DIGUANYLATE CYCLASE DGCM-RELATED"/>
    <property type="match status" value="1"/>
</dbReference>
<keyword evidence="5" id="KW-1185">Reference proteome</keyword>
<evidence type="ECO:0000313" key="4">
    <source>
        <dbReference type="EMBL" id="MBD9356520.1"/>
    </source>
</evidence>
<comment type="caution">
    <text evidence="4">The sequence shown here is derived from an EMBL/GenBank/DDBJ whole genome shotgun (WGS) entry which is preliminary data.</text>
</comment>
<dbReference type="EC" id="2.7.7.65" evidence="1"/>
<dbReference type="InterPro" id="IPR029787">
    <property type="entry name" value="Nucleotide_cyclase"/>
</dbReference>
<organism evidence="4 5">
    <name type="scientific">Methylomonas albis</name>
    <dbReference type="NCBI Taxonomy" id="1854563"/>
    <lineage>
        <taxon>Bacteria</taxon>
        <taxon>Pseudomonadati</taxon>
        <taxon>Pseudomonadota</taxon>
        <taxon>Gammaproteobacteria</taxon>
        <taxon>Methylococcales</taxon>
        <taxon>Methylococcaceae</taxon>
        <taxon>Methylomonas</taxon>
    </lineage>
</organism>
<dbReference type="EMBL" id="JACXSS010000001">
    <property type="protein sequence ID" value="MBD9356520.1"/>
    <property type="molecule type" value="Genomic_DNA"/>
</dbReference>
<protein>
    <recommendedName>
        <fullName evidence="1">diguanylate cyclase</fullName>
        <ecNumber evidence="1">2.7.7.65</ecNumber>
    </recommendedName>
</protein>
<dbReference type="InterPro" id="IPR050469">
    <property type="entry name" value="Diguanylate_Cyclase"/>
</dbReference>
<feature type="domain" description="GGDEF" evidence="3">
    <location>
        <begin position="1"/>
        <end position="113"/>
    </location>
</feature>
<evidence type="ECO:0000313" key="5">
    <source>
        <dbReference type="Proteomes" id="UP000652176"/>
    </source>
</evidence>
<name>A0ABR9D0J3_9GAMM</name>
<evidence type="ECO:0000256" key="2">
    <source>
        <dbReference type="ARBA" id="ARBA00034247"/>
    </source>
</evidence>
<sequence>MSKCNANIHAAGDHVLQSFAGLLTSKLRQRDTLARLGGDEFALLLEHTTIDQAYDIANELCECVRKFAPDLGGPRVCGQRQHRHQRAGRYRWQYCGRTVPRRFSLLRSQEKRP</sequence>
<reference evidence="4 5" key="1">
    <citation type="submission" date="2020-09" db="EMBL/GenBank/DDBJ databases">
        <title>Methylomonas albis sp. nov. and Methylomonas fluvii sp. nov.: Two cold-adapted methanotrophs from the River Elbe and an amended description of Methylovulum psychrotolerans strain Eb1.</title>
        <authorList>
            <person name="Bussmann I.K."/>
            <person name="Klings K.-W."/>
            <person name="Warnstedt J."/>
            <person name="Hoppert M."/>
            <person name="Saborowski A."/>
            <person name="Horn F."/>
            <person name="Liebner S."/>
        </authorList>
    </citation>
    <scope>NUCLEOTIDE SEQUENCE [LARGE SCALE GENOMIC DNA]</scope>
    <source>
        <strain evidence="4 5">EbA</strain>
    </source>
</reference>
<dbReference type="Proteomes" id="UP000652176">
    <property type="component" value="Unassembled WGS sequence"/>
</dbReference>